<evidence type="ECO:0000259" key="5">
    <source>
        <dbReference type="PROSITE" id="PS50931"/>
    </source>
</evidence>
<dbReference type="Pfam" id="PF00126">
    <property type="entry name" value="HTH_1"/>
    <property type="match status" value="2"/>
</dbReference>
<keyword evidence="4" id="KW-0804">Transcription</keyword>
<gene>
    <name evidence="6" type="ORF">KY084_10775</name>
</gene>
<evidence type="ECO:0000256" key="4">
    <source>
        <dbReference type="ARBA" id="ARBA00023163"/>
    </source>
</evidence>
<accession>A0ABS6XMC3</accession>
<dbReference type="InterPro" id="IPR005119">
    <property type="entry name" value="LysR_subst-bd"/>
</dbReference>
<dbReference type="PANTHER" id="PTHR30126:SF98">
    <property type="entry name" value="HTH-TYPE TRANSCRIPTIONAL ACTIVATOR BAUR"/>
    <property type="match status" value="1"/>
</dbReference>
<evidence type="ECO:0000256" key="1">
    <source>
        <dbReference type="ARBA" id="ARBA00009437"/>
    </source>
</evidence>
<dbReference type="RefSeq" id="WP_219238464.1">
    <property type="nucleotide sequence ID" value="NZ_JAHWZX010000009.1"/>
</dbReference>
<comment type="caution">
    <text evidence="6">The sequence shown here is derived from an EMBL/GenBank/DDBJ whole genome shotgun (WGS) entry which is preliminary data.</text>
</comment>
<name>A0ABS6XMC3_9SPHN</name>
<keyword evidence="3" id="KW-0238">DNA-binding</keyword>
<feature type="domain" description="HTH lysR-type" evidence="5">
    <location>
        <begin position="104"/>
        <end position="161"/>
    </location>
</feature>
<evidence type="ECO:0000313" key="7">
    <source>
        <dbReference type="Proteomes" id="UP001197214"/>
    </source>
</evidence>
<dbReference type="PANTHER" id="PTHR30126">
    <property type="entry name" value="HTH-TYPE TRANSCRIPTIONAL REGULATOR"/>
    <property type="match status" value="1"/>
</dbReference>
<dbReference type="EMBL" id="JAHWZX010000009">
    <property type="protein sequence ID" value="MBW4331355.1"/>
    <property type="molecule type" value="Genomic_DNA"/>
</dbReference>
<reference evidence="6 7" key="1">
    <citation type="submission" date="2021-07" db="EMBL/GenBank/DDBJ databases">
        <title>Stakelama flava sp. nov., a novel endophytic bacterium isolated from branch of Kandelia candel.</title>
        <authorList>
            <person name="Tuo L."/>
        </authorList>
    </citation>
    <scope>NUCLEOTIDE SEQUENCE [LARGE SCALE GENOMIC DNA]</scope>
    <source>
        <strain evidence="6 7">CBK3Z-3</strain>
    </source>
</reference>
<dbReference type="InterPro" id="IPR000847">
    <property type="entry name" value="LysR_HTH_N"/>
</dbReference>
<proteinExistence type="inferred from homology"/>
<protein>
    <submittedName>
        <fullName evidence="6">LysR family transcriptional regulator</fullName>
    </submittedName>
</protein>
<keyword evidence="2" id="KW-0805">Transcription regulation</keyword>
<comment type="similarity">
    <text evidence="1">Belongs to the LysR transcriptional regulatory family.</text>
</comment>
<evidence type="ECO:0000256" key="2">
    <source>
        <dbReference type="ARBA" id="ARBA00023015"/>
    </source>
</evidence>
<dbReference type="Pfam" id="PF03466">
    <property type="entry name" value="LysR_substrate"/>
    <property type="match status" value="1"/>
</dbReference>
<sequence length="416" mass="45356">MNGLPAFNLRHLEAVAAAGRLGSISAASEALHLSQPAMTQAVAKVEALLGHRMFDRQPSGVQPTEAGRRMIARIERAMGYIARGGQRVRHGARLPPLPHVERRVTLGQLRALIAVDDAGSFAVAATQTGISQPALHRAARDLERLLEVDLLVRQGRTVQPTRAAARLLRFARLAQAELLAGIDELADLISAGGGRVSVGTMPLARSLLLPRALARFARADPRASVDVVEGPYIELLSRLREGTLDLLVGAMREPAPVGDVTQVPLFVDDPVIVGRTGHPLHARGSFEFSELLEFPWVIAAAGAPVRHRWEAMFSERGLTPPPLRIQSGSVLVMRGLMLEDDWLTLMSRDQFLFEKRAGLLSEIPGAGISMRRKIGLTMRDDWRPTPSQAAFAAMFRAVCGEWTSEKAMEARPFRYG</sequence>
<evidence type="ECO:0000313" key="6">
    <source>
        <dbReference type="EMBL" id="MBW4331355.1"/>
    </source>
</evidence>
<dbReference type="PROSITE" id="PS50931">
    <property type="entry name" value="HTH_LYSR"/>
    <property type="match status" value="2"/>
</dbReference>
<organism evidence="6 7">
    <name type="scientific">Stakelama flava</name>
    <dbReference type="NCBI Taxonomy" id="2860338"/>
    <lineage>
        <taxon>Bacteria</taxon>
        <taxon>Pseudomonadati</taxon>
        <taxon>Pseudomonadota</taxon>
        <taxon>Alphaproteobacteria</taxon>
        <taxon>Sphingomonadales</taxon>
        <taxon>Sphingomonadaceae</taxon>
        <taxon>Stakelama</taxon>
    </lineage>
</organism>
<dbReference type="Proteomes" id="UP001197214">
    <property type="component" value="Unassembled WGS sequence"/>
</dbReference>
<feature type="domain" description="HTH lysR-type" evidence="5">
    <location>
        <begin position="7"/>
        <end position="64"/>
    </location>
</feature>
<evidence type="ECO:0000256" key="3">
    <source>
        <dbReference type="ARBA" id="ARBA00023125"/>
    </source>
</evidence>
<keyword evidence="7" id="KW-1185">Reference proteome</keyword>